<name>A0AAV6ITH8_9ERIC</name>
<dbReference type="Gene3D" id="3.30.420.10">
    <property type="entry name" value="Ribonuclease H-like superfamily/Ribonuclease H"/>
    <property type="match status" value="1"/>
</dbReference>
<dbReference type="InterPro" id="IPR002156">
    <property type="entry name" value="RNaseH_domain"/>
</dbReference>
<dbReference type="Proteomes" id="UP000823749">
    <property type="component" value="Chromosome 9"/>
</dbReference>
<organism evidence="2 3">
    <name type="scientific">Rhododendron griersonianum</name>
    <dbReference type="NCBI Taxonomy" id="479676"/>
    <lineage>
        <taxon>Eukaryota</taxon>
        <taxon>Viridiplantae</taxon>
        <taxon>Streptophyta</taxon>
        <taxon>Embryophyta</taxon>
        <taxon>Tracheophyta</taxon>
        <taxon>Spermatophyta</taxon>
        <taxon>Magnoliopsida</taxon>
        <taxon>eudicotyledons</taxon>
        <taxon>Gunneridae</taxon>
        <taxon>Pentapetalae</taxon>
        <taxon>asterids</taxon>
        <taxon>Ericales</taxon>
        <taxon>Ericaceae</taxon>
        <taxon>Ericoideae</taxon>
        <taxon>Rhodoreae</taxon>
        <taxon>Rhododendron</taxon>
    </lineage>
</organism>
<dbReference type="InterPro" id="IPR044730">
    <property type="entry name" value="RNase_H-like_dom_plant"/>
</dbReference>
<dbReference type="SUPFAM" id="SSF53098">
    <property type="entry name" value="Ribonuclease H-like"/>
    <property type="match status" value="1"/>
</dbReference>
<dbReference type="GO" id="GO:0003676">
    <property type="term" value="F:nucleic acid binding"/>
    <property type="evidence" value="ECO:0007669"/>
    <property type="project" value="InterPro"/>
</dbReference>
<comment type="caution">
    <text evidence="2">The sequence shown here is derived from an EMBL/GenBank/DDBJ whole genome shotgun (WGS) entry which is preliminary data.</text>
</comment>
<dbReference type="Pfam" id="PF13456">
    <property type="entry name" value="RVT_3"/>
    <property type="match status" value="1"/>
</dbReference>
<reference evidence="2" key="1">
    <citation type="submission" date="2020-08" db="EMBL/GenBank/DDBJ databases">
        <title>Plant Genome Project.</title>
        <authorList>
            <person name="Zhang R.-G."/>
        </authorList>
    </citation>
    <scope>NUCLEOTIDE SEQUENCE</scope>
    <source>
        <strain evidence="2">WSP0</strain>
        <tissue evidence="2">Leaf</tissue>
    </source>
</reference>
<dbReference type="AlphaFoldDB" id="A0AAV6ITH8"/>
<dbReference type="InterPro" id="IPR012337">
    <property type="entry name" value="RNaseH-like_sf"/>
</dbReference>
<evidence type="ECO:0000313" key="2">
    <source>
        <dbReference type="EMBL" id="KAG5531878.1"/>
    </source>
</evidence>
<sequence>MTNGIWNCQNEVVFNGGSPNPQHVMYMAVREAEEFVKASEGTEETRGQGGDDCGGVGFVIRDGSGRSIAARPVNLGVVSSAFCAEALACRGALFFASKLGMESIVVEGESLQIVQMAGKKRHCNTEVEVFTEDIWREMEKFRVSGLARVRKMWNQQGCQSSDNLDFMHRREKTLEPEQGIKKLNR</sequence>
<accession>A0AAV6ITH8</accession>
<gene>
    <name evidence="2" type="ORF">RHGRI_026476</name>
</gene>
<dbReference type="CDD" id="cd06222">
    <property type="entry name" value="RNase_H_like"/>
    <property type="match status" value="1"/>
</dbReference>
<evidence type="ECO:0000259" key="1">
    <source>
        <dbReference type="Pfam" id="PF13456"/>
    </source>
</evidence>
<keyword evidence="3" id="KW-1185">Reference proteome</keyword>
<dbReference type="PANTHER" id="PTHR47723:SF24">
    <property type="entry name" value="RNASE H TYPE-1 DOMAIN-CONTAINING PROTEIN"/>
    <property type="match status" value="1"/>
</dbReference>
<evidence type="ECO:0000313" key="3">
    <source>
        <dbReference type="Proteomes" id="UP000823749"/>
    </source>
</evidence>
<dbReference type="InterPro" id="IPR036397">
    <property type="entry name" value="RNaseH_sf"/>
</dbReference>
<dbReference type="PANTHER" id="PTHR47723">
    <property type="entry name" value="OS05G0353850 PROTEIN"/>
    <property type="match status" value="1"/>
</dbReference>
<protein>
    <recommendedName>
        <fullName evidence="1">RNase H type-1 domain-containing protein</fullName>
    </recommendedName>
</protein>
<dbReference type="InterPro" id="IPR053151">
    <property type="entry name" value="RNase_H-like"/>
</dbReference>
<dbReference type="GO" id="GO:0004523">
    <property type="term" value="F:RNA-DNA hybrid ribonuclease activity"/>
    <property type="evidence" value="ECO:0007669"/>
    <property type="project" value="InterPro"/>
</dbReference>
<feature type="domain" description="RNase H type-1" evidence="1">
    <location>
        <begin position="50"/>
        <end position="144"/>
    </location>
</feature>
<proteinExistence type="predicted"/>
<dbReference type="EMBL" id="JACTNZ010000009">
    <property type="protein sequence ID" value="KAG5531878.1"/>
    <property type="molecule type" value="Genomic_DNA"/>
</dbReference>